<name>A0AAE3H629_9BACT</name>
<reference evidence="1 2" key="1">
    <citation type="submission" date="2018-11" db="EMBL/GenBank/DDBJ databases">
        <title>Novel bacteria species description.</title>
        <authorList>
            <person name="Han J.-H."/>
        </authorList>
    </citation>
    <scope>NUCLEOTIDE SEQUENCE [LARGE SCALE GENOMIC DNA]</scope>
    <source>
        <strain evidence="1 2">KCTC23259</strain>
    </source>
</reference>
<comment type="caution">
    <text evidence="1">The sequence shown here is derived from an EMBL/GenBank/DDBJ whole genome shotgun (WGS) entry which is preliminary data.</text>
</comment>
<evidence type="ECO:0000313" key="1">
    <source>
        <dbReference type="EMBL" id="MCP9765132.1"/>
    </source>
</evidence>
<gene>
    <name evidence="1" type="ORF">EGI31_19535</name>
</gene>
<dbReference type="AlphaFoldDB" id="A0AAE3H629"/>
<dbReference type="EMBL" id="RJUF01000180">
    <property type="protein sequence ID" value="MCP9765132.1"/>
    <property type="molecule type" value="Genomic_DNA"/>
</dbReference>
<dbReference type="RefSeq" id="WP_255038821.1">
    <property type="nucleotide sequence ID" value="NZ_RJUF01000180.1"/>
</dbReference>
<evidence type="ECO:0000313" key="2">
    <source>
        <dbReference type="Proteomes" id="UP001204144"/>
    </source>
</evidence>
<protein>
    <submittedName>
        <fullName evidence="1">Uncharacterized protein</fullName>
    </submittedName>
</protein>
<keyword evidence="2" id="KW-1185">Reference proteome</keyword>
<sequence length="186" mass="21942">MSKALTLKQAKALLKVDETKIEKYLRFYNDEILLEPDPQFPHKESLTETERTKFERIRRVFSLFDIGRTDEFIRSVLTKEYEIEYRQAYNIVKEAYLIYGIVGEADRVGKKRASINFYRTLANLAFKDKDYEAAGKLWEKADKLEGLFESEMQGLDPDDFKHPSTFVFTNNINVLHQRQKELDPDD</sequence>
<organism evidence="1 2">
    <name type="scientific">Lacihabitans soyangensis</name>
    <dbReference type="NCBI Taxonomy" id="869394"/>
    <lineage>
        <taxon>Bacteria</taxon>
        <taxon>Pseudomonadati</taxon>
        <taxon>Bacteroidota</taxon>
        <taxon>Cytophagia</taxon>
        <taxon>Cytophagales</taxon>
        <taxon>Leadbetterellaceae</taxon>
        <taxon>Lacihabitans</taxon>
    </lineage>
</organism>
<proteinExistence type="predicted"/>
<dbReference type="Proteomes" id="UP001204144">
    <property type="component" value="Unassembled WGS sequence"/>
</dbReference>
<accession>A0AAE3H629</accession>